<keyword evidence="1" id="KW-0472">Membrane</keyword>
<feature type="transmembrane region" description="Helical" evidence="1">
    <location>
        <begin position="23"/>
        <end position="43"/>
    </location>
</feature>
<gene>
    <name evidence="2" type="ORF">FM114_02900</name>
</gene>
<reference evidence="2 3" key="1">
    <citation type="submission" date="2017-02" db="EMBL/GenBank/DDBJ databases">
        <authorList>
            <person name="Peterson S.W."/>
        </authorList>
    </citation>
    <scope>NUCLEOTIDE SEQUENCE [LARGE SCALE GENOMIC DNA]</scope>
    <source>
        <strain evidence="2 3">LSP_Lj1</strain>
    </source>
</reference>
<dbReference type="Proteomes" id="UP000188342">
    <property type="component" value="Unassembled WGS sequence"/>
</dbReference>
<name>A0A1R4IP27_9ACTN</name>
<sequence length="51" mass="5311">MCGLAFAALASLAAEYDGPVLVMVWRMLPWLVPAAAIAGLVAIKSPARKTV</sequence>
<evidence type="ECO:0000256" key="1">
    <source>
        <dbReference type="SAM" id="Phobius"/>
    </source>
</evidence>
<protein>
    <submittedName>
        <fullName evidence="2">Uncharacterized protein</fullName>
    </submittedName>
</protein>
<evidence type="ECO:0000313" key="2">
    <source>
        <dbReference type="EMBL" id="SJN21617.1"/>
    </source>
</evidence>
<keyword evidence="3" id="KW-1185">Reference proteome</keyword>
<accession>A0A1R4IP27</accession>
<keyword evidence="1" id="KW-1133">Transmembrane helix</keyword>
<dbReference type="AlphaFoldDB" id="A0A1R4IP27"/>
<organism evidence="2 3">
    <name type="scientific">Luteococcus japonicus LSP_Lj1</name>
    <dbReference type="NCBI Taxonomy" id="1255658"/>
    <lineage>
        <taxon>Bacteria</taxon>
        <taxon>Bacillati</taxon>
        <taxon>Actinomycetota</taxon>
        <taxon>Actinomycetes</taxon>
        <taxon>Propionibacteriales</taxon>
        <taxon>Propionibacteriaceae</taxon>
        <taxon>Luteococcus</taxon>
    </lineage>
</organism>
<evidence type="ECO:0000313" key="3">
    <source>
        <dbReference type="Proteomes" id="UP000188342"/>
    </source>
</evidence>
<proteinExistence type="predicted"/>
<keyword evidence="1" id="KW-0812">Transmembrane</keyword>
<dbReference type="EMBL" id="FUKQ01000011">
    <property type="protein sequence ID" value="SJN21617.1"/>
    <property type="molecule type" value="Genomic_DNA"/>
</dbReference>